<comment type="caution">
    <text evidence="1">The sequence shown here is derived from an EMBL/GenBank/DDBJ whole genome shotgun (WGS) entry which is preliminary data.</text>
</comment>
<keyword evidence="2" id="KW-1185">Reference proteome</keyword>
<accession>A0ACB7YAT0</accession>
<dbReference type="Proteomes" id="UP000828048">
    <property type="component" value="Chromosome 7"/>
</dbReference>
<proteinExistence type="predicted"/>
<reference evidence="1 2" key="1">
    <citation type="journal article" date="2021" name="Hortic Res">
        <title>High-quality reference genome and annotation aids understanding of berry development for evergreen blueberry (Vaccinium darrowii).</title>
        <authorList>
            <person name="Yu J."/>
            <person name="Hulse-Kemp A.M."/>
            <person name="Babiker E."/>
            <person name="Staton M."/>
        </authorList>
    </citation>
    <scope>NUCLEOTIDE SEQUENCE [LARGE SCALE GENOMIC DNA]</scope>
    <source>
        <strain evidence="2">cv. NJ 8807/NJ 8810</strain>
        <tissue evidence="1">Young leaf</tissue>
    </source>
</reference>
<evidence type="ECO:0000313" key="1">
    <source>
        <dbReference type="EMBL" id="KAH7850451.1"/>
    </source>
</evidence>
<evidence type="ECO:0000313" key="2">
    <source>
        <dbReference type="Proteomes" id="UP000828048"/>
    </source>
</evidence>
<name>A0ACB7YAT0_9ERIC</name>
<sequence>MSGKCFLWRPYITAGTNPLIRKLYGELENWILVSPCLVEVVESFAKCVWVSELVELNCMEQYFPHRVSMQFGMDQDVPRKVMFRSNGNPKIAWENYTRPIFYAKLYVPSRCFHSCVTTQYFEWWKKSDRTRSVVKISSQMRRDNGKYVSFHSSRLSS</sequence>
<protein>
    <submittedName>
        <fullName evidence="1">Uncharacterized protein</fullName>
    </submittedName>
</protein>
<dbReference type="EMBL" id="CM037157">
    <property type="protein sequence ID" value="KAH7850451.1"/>
    <property type="molecule type" value="Genomic_DNA"/>
</dbReference>
<organism evidence="1 2">
    <name type="scientific">Vaccinium darrowii</name>
    <dbReference type="NCBI Taxonomy" id="229202"/>
    <lineage>
        <taxon>Eukaryota</taxon>
        <taxon>Viridiplantae</taxon>
        <taxon>Streptophyta</taxon>
        <taxon>Embryophyta</taxon>
        <taxon>Tracheophyta</taxon>
        <taxon>Spermatophyta</taxon>
        <taxon>Magnoliopsida</taxon>
        <taxon>eudicotyledons</taxon>
        <taxon>Gunneridae</taxon>
        <taxon>Pentapetalae</taxon>
        <taxon>asterids</taxon>
        <taxon>Ericales</taxon>
        <taxon>Ericaceae</taxon>
        <taxon>Vaccinioideae</taxon>
        <taxon>Vaccinieae</taxon>
        <taxon>Vaccinium</taxon>
    </lineage>
</organism>
<gene>
    <name evidence="1" type="ORF">Vadar_033199</name>
</gene>